<reference evidence="4" key="1">
    <citation type="submission" date="2023-07" db="EMBL/GenBank/DDBJ databases">
        <title>30 novel species of actinomycetes from the DSMZ collection.</title>
        <authorList>
            <person name="Nouioui I."/>
        </authorList>
    </citation>
    <scope>NUCLEOTIDE SEQUENCE [LARGE SCALE GENOMIC DNA]</scope>
    <source>
        <strain evidence="4">DSM 44915</strain>
    </source>
</reference>
<name>A0ABU2JPG8_9ACTN</name>
<evidence type="ECO:0000256" key="1">
    <source>
        <dbReference type="SAM" id="Phobius"/>
    </source>
</evidence>
<keyword evidence="1" id="KW-0812">Transmembrane</keyword>
<feature type="transmembrane region" description="Helical" evidence="1">
    <location>
        <begin position="65"/>
        <end position="87"/>
    </location>
</feature>
<dbReference type="Gene3D" id="1.20.1640.10">
    <property type="entry name" value="Multidrug efflux transporter AcrB transmembrane domain"/>
    <property type="match status" value="1"/>
</dbReference>
<evidence type="ECO:0000313" key="3">
    <source>
        <dbReference type="EMBL" id="MDT0266616.1"/>
    </source>
</evidence>
<protein>
    <submittedName>
        <fullName evidence="3">DUF1648 domain-containing protein</fullName>
    </submittedName>
</protein>
<feature type="transmembrane region" description="Helical" evidence="1">
    <location>
        <begin position="126"/>
        <end position="144"/>
    </location>
</feature>
<evidence type="ECO:0000259" key="2">
    <source>
        <dbReference type="Pfam" id="PF07853"/>
    </source>
</evidence>
<sequence>MGTDDRPGARRALGPLLWWAAPSVLLLAALTLWGVLRYPDLPDRVPRHIGPGGVDAWTDRSVGAAFLPVFVYAGLTVLMIGCALAVARTTPLDELPPPADRWAAAARASTSNRPADAASVRRTARALLLTNALLGLAFLPMAWVQWRAEETAHVPWGLTVALVAALLVSLAPVLVAAWRDAQHKRAARARAPAA</sequence>
<keyword evidence="1" id="KW-0472">Membrane</keyword>
<keyword evidence="4" id="KW-1185">Reference proteome</keyword>
<gene>
    <name evidence="3" type="ORF">RM844_09950</name>
</gene>
<accession>A0ABU2JPG8</accession>
<dbReference type="Pfam" id="PF07853">
    <property type="entry name" value="DUF1648"/>
    <property type="match status" value="1"/>
</dbReference>
<dbReference type="RefSeq" id="WP_311666652.1">
    <property type="nucleotide sequence ID" value="NZ_JAVREO010000005.1"/>
</dbReference>
<dbReference type="InterPro" id="IPR012867">
    <property type="entry name" value="DUF1648"/>
</dbReference>
<dbReference type="Proteomes" id="UP001183410">
    <property type="component" value="Unassembled WGS sequence"/>
</dbReference>
<proteinExistence type="predicted"/>
<dbReference type="EMBL" id="JAVREO010000005">
    <property type="protein sequence ID" value="MDT0266616.1"/>
    <property type="molecule type" value="Genomic_DNA"/>
</dbReference>
<keyword evidence="1" id="KW-1133">Transmembrane helix</keyword>
<organism evidence="3 4">
    <name type="scientific">Streptomyces chisholmiae</name>
    <dbReference type="NCBI Taxonomy" id="3075540"/>
    <lineage>
        <taxon>Bacteria</taxon>
        <taxon>Bacillati</taxon>
        <taxon>Actinomycetota</taxon>
        <taxon>Actinomycetes</taxon>
        <taxon>Kitasatosporales</taxon>
        <taxon>Streptomycetaceae</taxon>
        <taxon>Streptomyces</taxon>
    </lineage>
</organism>
<feature type="transmembrane region" description="Helical" evidence="1">
    <location>
        <begin position="156"/>
        <end position="178"/>
    </location>
</feature>
<feature type="transmembrane region" description="Helical" evidence="1">
    <location>
        <begin position="16"/>
        <end position="36"/>
    </location>
</feature>
<comment type="caution">
    <text evidence="3">The sequence shown here is derived from an EMBL/GenBank/DDBJ whole genome shotgun (WGS) entry which is preliminary data.</text>
</comment>
<feature type="domain" description="DUF1648" evidence="2">
    <location>
        <begin position="25"/>
        <end position="70"/>
    </location>
</feature>
<evidence type="ECO:0000313" key="4">
    <source>
        <dbReference type="Proteomes" id="UP001183410"/>
    </source>
</evidence>